<organism evidence="3 4">
    <name type="scientific">Candidula unifasciata</name>
    <dbReference type="NCBI Taxonomy" id="100452"/>
    <lineage>
        <taxon>Eukaryota</taxon>
        <taxon>Metazoa</taxon>
        <taxon>Spiralia</taxon>
        <taxon>Lophotrochozoa</taxon>
        <taxon>Mollusca</taxon>
        <taxon>Gastropoda</taxon>
        <taxon>Heterobranchia</taxon>
        <taxon>Euthyneura</taxon>
        <taxon>Panpulmonata</taxon>
        <taxon>Eupulmonata</taxon>
        <taxon>Stylommatophora</taxon>
        <taxon>Helicina</taxon>
        <taxon>Helicoidea</taxon>
        <taxon>Geomitridae</taxon>
        <taxon>Candidula</taxon>
    </lineage>
</organism>
<accession>A0A8S3ZXM4</accession>
<proteinExistence type="predicted"/>
<dbReference type="PANTHER" id="PTHR21180:SF32">
    <property type="entry name" value="ENDONUCLEASE_EXONUCLEASE_PHOSPHATASE FAMILY DOMAIN-CONTAINING PROTEIN 1"/>
    <property type="match status" value="1"/>
</dbReference>
<dbReference type="GO" id="GO:0003677">
    <property type="term" value="F:DNA binding"/>
    <property type="evidence" value="ECO:0007669"/>
    <property type="project" value="InterPro"/>
</dbReference>
<dbReference type="OrthoDB" id="6237065at2759"/>
<reference evidence="3" key="1">
    <citation type="submission" date="2021-04" db="EMBL/GenBank/DDBJ databases">
        <authorList>
            <consortium name="Molecular Ecology Group"/>
        </authorList>
    </citation>
    <scope>NUCLEOTIDE SEQUENCE</scope>
</reference>
<dbReference type="InterPro" id="IPR036691">
    <property type="entry name" value="Endo/exonu/phosph_ase_sf"/>
</dbReference>
<dbReference type="SMART" id="SM00278">
    <property type="entry name" value="HhH1"/>
    <property type="match status" value="2"/>
</dbReference>
<dbReference type="Proteomes" id="UP000678393">
    <property type="component" value="Unassembled WGS sequence"/>
</dbReference>
<evidence type="ECO:0000313" key="3">
    <source>
        <dbReference type="EMBL" id="CAG5134457.1"/>
    </source>
</evidence>
<comment type="caution">
    <text evidence="3">The sequence shown here is derived from an EMBL/GenBank/DDBJ whole genome shotgun (WGS) entry which is preliminary data.</text>
</comment>
<dbReference type="Pfam" id="PF12836">
    <property type="entry name" value="HHH_3"/>
    <property type="match status" value="2"/>
</dbReference>
<sequence>MGALNSCCIPHGQFDKTPHSSTPHSKGCRRNLSATFNMSVIENTSTDCGLVNVNTASEEELMTLPGVNRVIAKKIIDYRNHIGGFHCVEDVALTPGVGAAKLVIMRGDIFVDPPEGIERGEGTQVSTGQLKRDLESPAAVCVNSANIFTLLRVKGIGMTIAKNIVVHREKYGKYAKLEDLLKVKGINLNNLEIMLPFLTVEDKNQKSLKIDDAKNGSCVNGATGNKIIKQEQLDREYIRRSTSSIENLLQILGPLAKVPERPKIDKITFKYKNGDILRLASWNLDKFSLEKSGNPGVKDVVCMTLLENGFGLVAVQDLTDKEALNEICRELNSPTLPNVKKWAGRRGQWACVVSEAAGCSHLGNTYQGFLYDRSQNIQLIKSGLLEGTLGTDTASLFLGAFKMTPGLTFAAVSMHCQAGDPTDGHVQATPHQTDQIHQVVCRAKQELTGEEPVIILGDLCQTSHMQGESYFGCIPSEAAMDGQEKSPGCDRNCGNIWISQEASDVYTGVSGVVRDGLSSSWIPNGWSWGGRVSSSCPVYAVIYSSQNVGQEKLQTAAAAN</sequence>
<dbReference type="SUPFAM" id="SSF56219">
    <property type="entry name" value="DNase I-like"/>
    <property type="match status" value="1"/>
</dbReference>
<dbReference type="GO" id="GO:0005886">
    <property type="term" value="C:plasma membrane"/>
    <property type="evidence" value="ECO:0007669"/>
    <property type="project" value="TreeGrafter"/>
</dbReference>
<dbReference type="EMBL" id="CAJHNH020007223">
    <property type="protein sequence ID" value="CAG5134457.1"/>
    <property type="molecule type" value="Genomic_DNA"/>
</dbReference>
<keyword evidence="4" id="KW-1185">Reference proteome</keyword>
<name>A0A8S3ZXM4_9EUPU</name>
<evidence type="ECO:0000256" key="1">
    <source>
        <dbReference type="ARBA" id="ARBA00015260"/>
    </source>
</evidence>
<evidence type="ECO:0000259" key="2">
    <source>
        <dbReference type="SMART" id="SM00278"/>
    </source>
</evidence>
<protein>
    <recommendedName>
        <fullName evidence="1">Endonuclease/exonuclease/phosphatase family domain-containing protein 1</fullName>
    </recommendedName>
</protein>
<dbReference type="InterPro" id="IPR010994">
    <property type="entry name" value="RuvA_2-like"/>
</dbReference>
<dbReference type="Gene3D" id="1.10.150.280">
    <property type="entry name" value="AF1531-like domain"/>
    <property type="match status" value="1"/>
</dbReference>
<feature type="domain" description="Helix-hairpin-helix DNA-binding motif class 1" evidence="2">
    <location>
        <begin position="148"/>
        <end position="167"/>
    </location>
</feature>
<dbReference type="InterPro" id="IPR051675">
    <property type="entry name" value="Endo/Exo/Phosphatase_dom_1"/>
</dbReference>
<feature type="domain" description="Helix-hairpin-helix DNA-binding motif class 1" evidence="2">
    <location>
        <begin position="59"/>
        <end position="78"/>
    </location>
</feature>
<dbReference type="Gene3D" id="1.10.150.320">
    <property type="entry name" value="Photosystem II 12 kDa extrinsic protein"/>
    <property type="match status" value="1"/>
</dbReference>
<evidence type="ECO:0000313" key="4">
    <source>
        <dbReference type="Proteomes" id="UP000678393"/>
    </source>
</evidence>
<dbReference type="GO" id="GO:0006281">
    <property type="term" value="P:DNA repair"/>
    <property type="evidence" value="ECO:0007669"/>
    <property type="project" value="InterPro"/>
</dbReference>
<dbReference type="PANTHER" id="PTHR21180">
    <property type="entry name" value="ENDONUCLEASE/EXONUCLEASE/PHOSPHATASE FAMILY DOMAIN-CONTAINING PROTEIN 1"/>
    <property type="match status" value="1"/>
</dbReference>
<dbReference type="Gene3D" id="3.60.10.10">
    <property type="entry name" value="Endonuclease/exonuclease/phosphatase"/>
    <property type="match status" value="1"/>
</dbReference>
<dbReference type="AlphaFoldDB" id="A0A8S3ZXM4"/>
<dbReference type="SUPFAM" id="SSF47781">
    <property type="entry name" value="RuvA domain 2-like"/>
    <property type="match status" value="2"/>
</dbReference>
<dbReference type="InterPro" id="IPR003583">
    <property type="entry name" value="Hlx-hairpin-Hlx_DNA-bd_motif"/>
</dbReference>
<gene>
    <name evidence="3" type="ORF">CUNI_LOCUS20015</name>
</gene>